<evidence type="ECO:0000256" key="2">
    <source>
        <dbReference type="ARBA" id="ARBA00020570"/>
    </source>
</evidence>
<name>A0ABR7MYX7_9FIRM</name>
<accession>A0ABR7MYX7</accession>
<proteinExistence type="inferred from homology"/>
<keyword evidence="4" id="KW-0249">Electron transport</keyword>
<reference evidence="10 11" key="1">
    <citation type="submission" date="2020-08" db="EMBL/GenBank/DDBJ databases">
        <title>Genome public.</title>
        <authorList>
            <person name="Liu C."/>
            <person name="Sun Q."/>
        </authorList>
    </citation>
    <scope>NUCLEOTIDE SEQUENCE [LARGE SCALE GENOMIC DNA]</scope>
    <source>
        <strain evidence="10 11">NSJ-37</strain>
    </source>
</reference>
<dbReference type="PANTHER" id="PTHR45663:SF11">
    <property type="entry name" value="GEO12009P1"/>
    <property type="match status" value="1"/>
</dbReference>
<dbReference type="RefSeq" id="WP_118676738.1">
    <property type="nucleotide sequence ID" value="NZ_JACRSX010000002.1"/>
</dbReference>
<evidence type="ECO:0000259" key="9">
    <source>
        <dbReference type="PROSITE" id="PS51352"/>
    </source>
</evidence>
<evidence type="ECO:0000256" key="7">
    <source>
        <dbReference type="NCBIfam" id="TIGR01068"/>
    </source>
</evidence>
<dbReference type="EMBL" id="JACRSX010000002">
    <property type="protein sequence ID" value="MBC8561582.1"/>
    <property type="molecule type" value="Genomic_DNA"/>
</dbReference>
<gene>
    <name evidence="10" type="primary">trxA</name>
    <name evidence="10" type="ORF">H8704_02885</name>
</gene>
<keyword evidence="3" id="KW-0813">Transport</keyword>
<keyword evidence="5" id="KW-1015">Disulfide bond</keyword>
<evidence type="ECO:0000256" key="4">
    <source>
        <dbReference type="ARBA" id="ARBA00022982"/>
    </source>
</evidence>
<dbReference type="PROSITE" id="PS00194">
    <property type="entry name" value="THIOREDOXIN_1"/>
    <property type="match status" value="1"/>
</dbReference>
<evidence type="ECO:0000256" key="5">
    <source>
        <dbReference type="ARBA" id="ARBA00023157"/>
    </source>
</evidence>
<evidence type="ECO:0000256" key="8">
    <source>
        <dbReference type="PIRNR" id="PIRNR000077"/>
    </source>
</evidence>
<evidence type="ECO:0000313" key="11">
    <source>
        <dbReference type="Proteomes" id="UP000606193"/>
    </source>
</evidence>
<evidence type="ECO:0000256" key="1">
    <source>
        <dbReference type="ARBA" id="ARBA00008987"/>
    </source>
</evidence>
<dbReference type="PANTHER" id="PTHR45663">
    <property type="entry name" value="GEO12009P1"/>
    <property type="match status" value="1"/>
</dbReference>
<dbReference type="Proteomes" id="UP000606193">
    <property type="component" value="Unassembled WGS sequence"/>
</dbReference>
<dbReference type="InterPro" id="IPR036249">
    <property type="entry name" value="Thioredoxin-like_sf"/>
</dbReference>
<dbReference type="Pfam" id="PF00085">
    <property type="entry name" value="Thioredoxin"/>
    <property type="match status" value="1"/>
</dbReference>
<protein>
    <recommendedName>
        <fullName evidence="2 7">Thioredoxin</fullName>
    </recommendedName>
</protein>
<organism evidence="10 11">
    <name type="scientific">Jutongia huaianensis</name>
    <dbReference type="NCBI Taxonomy" id="2763668"/>
    <lineage>
        <taxon>Bacteria</taxon>
        <taxon>Bacillati</taxon>
        <taxon>Bacillota</taxon>
        <taxon>Clostridia</taxon>
        <taxon>Lachnospirales</taxon>
        <taxon>Lachnospiraceae</taxon>
        <taxon>Jutongia</taxon>
    </lineage>
</organism>
<comment type="similarity">
    <text evidence="1 8">Belongs to the thioredoxin family.</text>
</comment>
<dbReference type="PRINTS" id="PR00421">
    <property type="entry name" value="THIOREDOXIN"/>
</dbReference>
<dbReference type="InterPro" id="IPR005746">
    <property type="entry name" value="Thioredoxin"/>
</dbReference>
<keyword evidence="11" id="KW-1185">Reference proteome</keyword>
<dbReference type="CDD" id="cd02947">
    <property type="entry name" value="TRX_family"/>
    <property type="match status" value="1"/>
</dbReference>
<dbReference type="PIRSF" id="PIRSF000077">
    <property type="entry name" value="Thioredoxin"/>
    <property type="match status" value="1"/>
</dbReference>
<dbReference type="Gene3D" id="3.40.30.10">
    <property type="entry name" value="Glutaredoxin"/>
    <property type="match status" value="1"/>
</dbReference>
<dbReference type="PROSITE" id="PS51352">
    <property type="entry name" value="THIOREDOXIN_2"/>
    <property type="match status" value="1"/>
</dbReference>
<dbReference type="InterPro" id="IPR017937">
    <property type="entry name" value="Thioredoxin_CS"/>
</dbReference>
<dbReference type="NCBIfam" id="TIGR01068">
    <property type="entry name" value="thioredoxin"/>
    <property type="match status" value="1"/>
</dbReference>
<evidence type="ECO:0000256" key="6">
    <source>
        <dbReference type="ARBA" id="ARBA00023284"/>
    </source>
</evidence>
<keyword evidence="6" id="KW-0676">Redox-active center</keyword>
<comment type="caution">
    <text evidence="10">The sequence shown here is derived from an EMBL/GenBank/DDBJ whole genome shotgun (WGS) entry which is preliminary data.</text>
</comment>
<dbReference type="SUPFAM" id="SSF52833">
    <property type="entry name" value="Thioredoxin-like"/>
    <property type="match status" value="1"/>
</dbReference>
<sequence>MAVVHVTTDNFEQEVMQSEKPVLIDFWAGWCGPCMMLGPVVEELAEEVTDVKICKVNVDEQMDLAQQFKVVSIPMLILIKNGQVVAKDIGVKSKEELLEFMHQ</sequence>
<dbReference type="InterPro" id="IPR013766">
    <property type="entry name" value="Thioredoxin_domain"/>
</dbReference>
<feature type="domain" description="Thioredoxin" evidence="9">
    <location>
        <begin position="1"/>
        <end position="103"/>
    </location>
</feature>
<evidence type="ECO:0000313" key="10">
    <source>
        <dbReference type="EMBL" id="MBC8561582.1"/>
    </source>
</evidence>
<evidence type="ECO:0000256" key="3">
    <source>
        <dbReference type="ARBA" id="ARBA00022448"/>
    </source>
</evidence>